<dbReference type="FunFam" id="3.40.30.10:FF:000013">
    <property type="entry name" value="Blast:Protein SCO1 homolog, mitochondrial"/>
    <property type="match status" value="1"/>
</dbReference>
<keyword evidence="4" id="KW-1015">Disulfide bond</keyword>
<keyword evidence="2 3" id="KW-0186">Copper</keyword>
<dbReference type="SUPFAM" id="SSF52833">
    <property type="entry name" value="Thioredoxin-like"/>
    <property type="match status" value="1"/>
</dbReference>
<evidence type="ECO:0000256" key="5">
    <source>
        <dbReference type="SAM" id="SignalP"/>
    </source>
</evidence>
<dbReference type="Pfam" id="PF02630">
    <property type="entry name" value="SCO1-SenC"/>
    <property type="match status" value="1"/>
</dbReference>
<evidence type="ECO:0000313" key="8">
    <source>
        <dbReference type="Proteomes" id="UP000066549"/>
    </source>
</evidence>
<dbReference type="OrthoDB" id="9790194at2"/>
<sequence length="187" mass="20936">MFKKLICILFLILSACGSDTSNFHGSDITEAQLNGRIELTSHDNEVFDSNNLLGNVIAVFFGFTHCPDICPTSLTELKMITEQLDQPEKFKVLFVSVDPGRDTVDELKNYIPRFGDNMTGLTGSKDQIKKVADQFKVFYQAVPQGNDYTIDHSAGIYIIDKSGQVRIRFPYGTDTALMVEDINKLLI</sequence>
<comment type="similarity">
    <text evidence="1">Belongs to the SCO1/2 family.</text>
</comment>
<dbReference type="InterPro" id="IPR003782">
    <property type="entry name" value="SCO1/SenC"/>
</dbReference>
<protein>
    <recommendedName>
        <fullName evidence="6">Thioredoxin domain-containing protein</fullName>
    </recommendedName>
</protein>
<reference evidence="7 8" key="1">
    <citation type="submission" date="2015-03" db="EMBL/GenBank/DDBJ databases">
        <title>Comparative analysis of the OM43 clade including a novel species from Red Sea uncovers genomic and metabolic diversity among marine methylotrophs.</title>
        <authorList>
            <person name="Jimenez-Infante F."/>
            <person name="Ngugi D.K."/>
            <person name="Vinu M."/>
            <person name="Alam I."/>
            <person name="Kamau A."/>
            <person name="Blom J."/>
            <person name="Bajic V.B."/>
            <person name="Stingl U."/>
        </authorList>
    </citation>
    <scope>NUCLEOTIDE SEQUENCE [LARGE SCALE GENOMIC DNA]</scope>
    <source>
        <strain evidence="7 8">MBRSH7</strain>
    </source>
</reference>
<dbReference type="Gene3D" id="3.40.30.10">
    <property type="entry name" value="Glutaredoxin"/>
    <property type="match status" value="1"/>
</dbReference>
<organism evidence="7 8">
    <name type="scientific">Methylophilales bacterium MBRS-H7</name>
    <dbReference type="NCBI Taxonomy" id="1623450"/>
    <lineage>
        <taxon>Bacteria</taxon>
        <taxon>Pseudomonadati</taxon>
        <taxon>Pseudomonadota</taxon>
        <taxon>Betaproteobacteria</taxon>
        <taxon>Nitrosomonadales</taxon>
        <taxon>OM43 clade</taxon>
    </lineage>
</organism>
<dbReference type="AlphaFoldDB" id="A0A0H4J214"/>
<dbReference type="EMBL" id="CP011002">
    <property type="protein sequence ID" value="AKO66090.1"/>
    <property type="molecule type" value="Genomic_DNA"/>
</dbReference>
<evidence type="ECO:0000256" key="1">
    <source>
        <dbReference type="ARBA" id="ARBA00010996"/>
    </source>
</evidence>
<name>A0A0H4J214_9PROT</name>
<dbReference type="PANTHER" id="PTHR12151">
    <property type="entry name" value="ELECTRON TRANSPORT PROTIN SCO1/SENC FAMILY MEMBER"/>
    <property type="match status" value="1"/>
</dbReference>
<dbReference type="Proteomes" id="UP000066549">
    <property type="component" value="Chromosome"/>
</dbReference>
<dbReference type="InterPro" id="IPR036249">
    <property type="entry name" value="Thioredoxin-like_sf"/>
</dbReference>
<evidence type="ECO:0000313" key="7">
    <source>
        <dbReference type="EMBL" id="AKO66090.1"/>
    </source>
</evidence>
<dbReference type="CDD" id="cd02968">
    <property type="entry name" value="SCO"/>
    <property type="match status" value="1"/>
</dbReference>
<feature type="binding site" evidence="3">
    <location>
        <position position="70"/>
    </location>
    <ligand>
        <name>Cu cation</name>
        <dbReference type="ChEBI" id="CHEBI:23378"/>
    </ligand>
</feature>
<feature type="domain" description="Thioredoxin" evidence="6">
    <location>
        <begin position="14"/>
        <end position="187"/>
    </location>
</feature>
<evidence type="ECO:0000256" key="4">
    <source>
        <dbReference type="PIRSR" id="PIRSR603782-2"/>
    </source>
</evidence>
<dbReference type="PROSITE" id="PS51257">
    <property type="entry name" value="PROKAR_LIPOPROTEIN"/>
    <property type="match status" value="1"/>
</dbReference>
<proteinExistence type="inferred from homology"/>
<keyword evidence="3" id="KW-0479">Metal-binding</keyword>
<feature type="chain" id="PRO_5005206283" description="Thioredoxin domain-containing protein" evidence="5">
    <location>
        <begin position="21"/>
        <end position="187"/>
    </location>
</feature>
<dbReference type="PANTHER" id="PTHR12151:SF25">
    <property type="entry name" value="LINALOOL DEHYDRATASE_ISOMERASE DOMAIN-CONTAINING PROTEIN"/>
    <property type="match status" value="1"/>
</dbReference>
<feature type="signal peptide" evidence="5">
    <location>
        <begin position="1"/>
        <end position="20"/>
    </location>
</feature>
<feature type="disulfide bond" description="Redox-active" evidence="4">
    <location>
        <begin position="66"/>
        <end position="70"/>
    </location>
</feature>
<gene>
    <name evidence="7" type="ORF">VI33_05195</name>
</gene>
<evidence type="ECO:0000256" key="3">
    <source>
        <dbReference type="PIRSR" id="PIRSR603782-1"/>
    </source>
</evidence>
<dbReference type="InterPro" id="IPR013766">
    <property type="entry name" value="Thioredoxin_domain"/>
</dbReference>
<evidence type="ECO:0000259" key="6">
    <source>
        <dbReference type="PROSITE" id="PS51352"/>
    </source>
</evidence>
<dbReference type="PATRIC" id="fig|1623450.3.peg.1034"/>
<accession>A0A0H4J214</accession>
<evidence type="ECO:0000256" key="2">
    <source>
        <dbReference type="ARBA" id="ARBA00023008"/>
    </source>
</evidence>
<dbReference type="PROSITE" id="PS51352">
    <property type="entry name" value="THIOREDOXIN_2"/>
    <property type="match status" value="1"/>
</dbReference>
<feature type="binding site" evidence="3">
    <location>
        <position position="66"/>
    </location>
    <ligand>
        <name>Cu cation</name>
        <dbReference type="ChEBI" id="CHEBI:23378"/>
    </ligand>
</feature>
<feature type="binding site" evidence="3">
    <location>
        <position position="152"/>
    </location>
    <ligand>
        <name>Cu cation</name>
        <dbReference type="ChEBI" id="CHEBI:23378"/>
    </ligand>
</feature>
<dbReference type="GO" id="GO:0046872">
    <property type="term" value="F:metal ion binding"/>
    <property type="evidence" value="ECO:0007669"/>
    <property type="project" value="UniProtKB-KW"/>
</dbReference>
<keyword evidence="8" id="KW-1185">Reference proteome</keyword>
<keyword evidence="5" id="KW-0732">Signal</keyword>